<evidence type="ECO:0000256" key="5">
    <source>
        <dbReference type="ARBA" id="ARBA00022989"/>
    </source>
</evidence>
<dbReference type="Proteomes" id="UP000182945">
    <property type="component" value="Chromosome"/>
</dbReference>
<dbReference type="Pfam" id="PF21088">
    <property type="entry name" value="MS_channel_1st"/>
    <property type="match status" value="1"/>
</dbReference>
<evidence type="ECO:0000259" key="10">
    <source>
        <dbReference type="Pfam" id="PF21088"/>
    </source>
</evidence>
<dbReference type="GO" id="GO:0005886">
    <property type="term" value="C:plasma membrane"/>
    <property type="evidence" value="ECO:0007669"/>
    <property type="project" value="UniProtKB-SubCell"/>
</dbReference>
<comment type="similarity">
    <text evidence="2">Belongs to the MscS (TC 1.A.23) family.</text>
</comment>
<feature type="transmembrane region" description="Helical" evidence="7">
    <location>
        <begin position="12"/>
        <end position="32"/>
    </location>
</feature>
<organism evidence="11 12">
    <name type="scientific">Virgibacillus halodenitrificans</name>
    <name type="common">Bacillus halodenitrificans</name>
    <dbReference type="NCBI Taxonomy" id="1482"/>
    <lineage>
        <taxon>Bacteria</taxon>
        <taxon>Bacillati</taxon>
        <taxon>Bacillota</taxon>
        <taxon>Bacilli</taxon>
        <taxon>Bacillales</taxon>
        <taxon>Bacillaceae</taxon>
        <taxon>Virgibacillus</taxon>
    </lineage>
</organism>
<dbReference type="Gene3D" id="2.30.30.60">
    <property type="match status" value="1"/>
</dbReference>
<dbReference type="Pfam" id="PF00924">
    <property type="entry name" value="MS_channel_2nd"/>
    <property type="match status" value="1"/>
</dbReference>
<accession>A0AAC9IUU3</accession>
<evidence type="ECO:0000256" key="4">
    <source>
        <dbReference type="ARBA" id="ARBA00022692"/>
    </source>
</evidence>
<evidence type="ECO:0000256" key="1">
    <source>
        <dbReference type="ARBA" id="ARBA00004651"/>
    </source>
</evidence>
<evidence type="ECO:0000259" key="8">
    <source>
        <dbReference type="Pfam" id="PF00924"/>
    </source>
</evidence>
<dbReference type="InterPro" id="IPR006685">
    <property type="entry name" value="MscS_channel_2nd"/>
</dbReference>
<keyword evidence="3" id="KW-1003">Cell membrane</keyword>
<dbReference type="InterPro" id="IPR045042">
    <property type="entry name" value="YnaI-like"/>
</dbReference>
<feature type="transmembrane region" description="Helical" evidence="7">
    <location>
        <begin position="130"/>
        <end position="153"/>
    </location>
</feature>
<dbReference type="KEGG" id="vhl:BME96_01450"/>
<dbReference type="PANTHER" id="PTHR43634">
    <property type="entry name" value="OW CONDUCTANCE MECHANOSENSITIVE CHANNEL"/>
    <property type="match status" value="1"/>
</dbReference>
<dbReference type="Pfam" id="PF21082">
    <property type="entry name" value="MS_channel_3rd"/>
    <property type="match status" value="1"/>
</dbReference>
<feature type="transmembrane region" description="Helical" evidence="7">
    <location>
        <begin position="88"/>
        <end position="109"/>
    </location>
</feature>
<gene>
    <name evidence="11" type="ORF">BME96_01450</name>
</gene>
<dbReference type="SUPFAM" id="SSF50182">
    <property type="entry name" value="Sm-like ribonucleoproteins"/>
    <property type="match status" value="1"/>
</dbReference>
<dbReference type="RefSeq" id="WP_040954131.1">
    <property type="nucleotide sequence ID" value="NZ_CP017962.1"/>
</dbReference>
<comment type="subcellular location">
    <subcellularLocation>
        <location evidence="1">Cell membrane</location>
        <topology evidence="1">Multi-pass membrane protein</topology>
    </subcellularLocation>
</comment>
<keyword evidence="4 7" id="KW-0812">Transmembrane</keyword>
<keyword evidence="5 7" id="KW-1133">Transmembrane helix</keyword>
<dbReference type="EMBL" id="CP017962">
    <property type="protein sequence ID" value="APC46936.1"/>
    <property type="molecule type" value="Genomic_DNA"/>
</dbReference>
<dbReference type="Gene3D" id="1.10.287.1260">
    <property type="match status" value="1"/>
</dbReference>
<dbReference type="InterPro" id="IPR049278">
    <property type="entry name" value="MS_channel_C"/>
</dbReference>
<reference evidence="11 12" key="1">
    <citation type="submission" date="2016-11" db="EMBL/GenBank/DDBJ databases">
        <title>Complete genome sequencing of Virgibacillus halodenitrificans PDB-F2.</title>
        <authorList>
            <person name="Sun Z."/>
            <person name="Zhou Y."/>
            <person name="Li H."/>
        </authorList>
    </citation>
    <scope>NUCLEOTIDE SEQUENCE [LARGE SCALE GENOMIC DNA]</scope>
    <source>
        <strain evidence="11 12">PDB-F2</strain>
    </source>
</reference>
<dbReference type="InterPro" id="IPR049142">
    <property type="entry name" value="MS_channel_1st"/>
</dbReference>
<dbReference type="InterPro" id="IPR023408">
    <property type="entry name" value="MscS_beta-dom_sf"/>
</dbReference>
<dbReference type="InterPro" id="IPR011066">
    <property type="entry name" value="MscS_channel_C_sf"/>
</dbReference>
<dbReference type="PANTHER" id="PTHR43634:SF2">
    <property type="entry name" value="LOW CONDUCTANCE MECHANOSENSITIVE CHANNEL YNAI"/>
    <property type="match status" value="1"/>
</dbReference>
<dbReference type="SUPFAM" id="SSF82689">
    <property type="entry name" value="Mechanosensitive channel protein MscS (YggB), C-terminal domain"/>
    <property type="match status" value="1"/>
</dbReference>
<dbReference type="Gene3D" id="3.30.70.100">
    <property type="match status" value="1"/>
</dbReference>
<feature type="transmembrane region" description="Helical" evidence="7">
    <location>
        <begin position="159"/>
        <end position="177"/>
    </location>
</feature>
<dbReference type="AlphaFoldDB" id="A0AAC9IUU3"/>
<feature type="transmembrane region" description="Helical" evidence="7">
    <location>
        <begin position="63"/>
        <end position="82"/>
    </location>
</feature>
<dbReference type="GO" id="GO:0055085">
    <property type="term" value="P:transmembrane transport"/>
    <property type="evidence" value="ECO:0007669"/>
    <property type="project" value="InterPro"/>
</dbReference>
<proteinExistence type="inferred from homology"/>
<dbReference type="SUPFAM" id="SSF82861">
    <property type="entry name" value="Mechanosensitive channel protein MscS (YggB), transmembrane region"/>
    <property type="match status" value="1"/>
</dbReference>
<feature type="domain" description="Mechanosensitive ion channel transmembrane helices 2/3" evidence="10">
    <location>
        <begin position="139"/>
        <end position="178"/>
    </location>
</feature>
<keyword evidence="6 7" id="KW-0472">Membrane</keyword>
<feature type="domain" description="Mechanosensitive ion channel MscS" evidence="8">
    <location>
        <begin position="180"/>
        <end position="246"/>
    </location>
</feature>
<dbReference type="GeneID" id="71513043"/>
<dbReference type="InterPro" id="IPR011014">
    <property type="entry name" value="MscS_channel_TM-2"/>
</dbReference>
<evidence type="ECO:0000256" key="3">
    <source>
        <dbReference type="ARBA" id="ARBA00022475"/>
    </source>
</evidence>
<evidence type="ECO:0000313" key="11">
    <source>
        <dbReference type="EMBL" id="APC46936.1"/>
    </source>
</evidence>
<dbReference type="InterPro" id="IPR010920">
    <property type="entry name" value="LSM_dom_sf"/>
</dbReference>
<feature type="domain" description="Mechanosensitive ion channel MscS C-terminal" evidence="9">
    <location>
        <begin position="252"/>
        <end position="334"/>
    </location>
</feature>
<evidence type="ECO:0000259" key="9">
    <source>
        <dbReference type="Pfam" id="PF21082"/>
    </source>
</evidence>
<evidence type="ECO:0000256" key="6">
    <source>
        <dbReference type="ARBA" id="ARBA00023136"/>
    </source>
</evidence>
<evidence type="ECO:0000313" key="12">
    <source>
        <dbReference type="Proteomes" id="UP000182945"/>
    </source>
</evidence>
<evidence type="ECO:0000256" key="2">
    <source>
        <dbReference type="ARBA" id="ARBA00008017"/>
    </source>
</evidence>
<name>A0AAC9IUU3_VIRHA</name>
<protein>
    <submittedName>
        <fullName evidence="11">Mechanosensitive ion channel protein</fullName>
    </submittedName>
</protein>
<evidence type="ECO:0000256" key="7">
    <source>
        <dbReference type="SAM" id="Phobius"/>
    </source>
</evidence>
<sequence length="367" mass="41870">MSWESFYSYDNIIQLSISATILLLSFLLKKYLAKYVFLGLLKLGRGRLNGFFAQLRLSFERPVQVLIFITGVYIAIRYFPYFSQSNPFFLHVIRSSVILMIGWGLFNLSSSSSTLFSKINEKYNMKIDNILIPLFSRALRFIIVAISISVIAQEFGYDINGFVAGLGIGGLAFALAAKDALANMFGGIIIITEKPFTIGDWILTPSVEGTVEDISFRSTKIRTFAQAVVTVPNATLSNEAITNWSKMGKRQITFTLRVTYDTPREKIEKVISEVEELLRSHRDIHQETIFVNVDAYKENGVELFLYFFTKTTDWGKYLKVKEEINLFILDLLEMEQVTLALPTRKLVMEESAYINPIAIERKQEVRT</sequence>